<evidence type="ECO:0000313" key="2">
    <source>
        <dbReference type="Proteomes" id="UP001055879"/>
    </source>
</evidence>
<evidence type="ECO:0000313" key="1">
    <source>
        <dbReference type="EMBL" id="KAI3728020.1"/>
    </source>
</evidence>
<sequence length="389" mass="43612">MMKVSQWLLHTLLCVLIFLKIEGTSEVGLTIIQEAVAKGAVCLDGSPPAYQFDAGSGQGLHNWLLHIQGGGWCNSIEDCHTRTYSLYGSSKKMKSSDYNFTGILSNKQDLNPNFYNWNRVTMRYCDGSSFTGDVEAVDPGTNLHFRGARVFNAIIEELLGKGMKNASNALLSGSSAGGLASILHCDKFRAFFLKNTRVKCVSDAGYFAHVKDISGEYKFEGYYDQVVTLHESSKNLYHECTTKMKPSLCFYPQFSMPYVKTPIFVLHSAYDTFQVQNILATPQADPKGIFTKCKQDINVCSSDQIQRLKDFRSDFLDALLVVGNGLSRGWFVNNCFTHGQCEYQTKWLGNPSSKLNHKAIAEAIGDWFYDRSTIQMIDNQNVLPHYCIN</sequence>
<proteinExistence type="predicted"/>
<protein>
    <submittedName>
        <fullName evidence="1">Uncharacterized protein</fullName>
    </submittedName>
</protein>
<reference evidence="1 2" key="2">
    <citation type="journal article" date="2022" name="Mol. Ecol. Resour.">
        <title>The genomes of chicory, endive, great burdock and yacon provide insights into Asteraceae paleo-polyploidization history and plant inulin production.</title>
        <authorList>
            <person name="Fan W."/>
            <person name="Wang S."/>
            <person name="Wang H."/>
            <person name="Wang A."/>
            <person name="Jiang F."/>
            <person name="Liu H."/>
            <person name="Zhao H."/>
            <person name="Xu D."/>
            <person name="Zhang Y."/>
        </authorList>
    </citation>
    <scope>NUCLEOTIDE SEQUENCE [LARGE SCALE GENOMIC DNA]</scope>
    <source>
        <strain evidence="2">cv. Niubang</strain>
    </source>
</reference>
<dbReference type="Proteomes" id="UP001055879">
    <property type="component" value="Linkage Group LG05"/>
</dbReference>
<keyword evidence="2" id="KW-1185">Reference proteome</keyword>
<comment type="caution">
    <text evidence="1">The sequence shown here is derived from an EMBL/GenBank/DDBJ whole genome shotgun (WGS) entry which is preliminary data.</text>
</comment>
<reference evidence="2" key="1">
    <citation type="journal article" date="2022" name="Mol. Ecol. Resour.">
        <title>The genomes of chicory, endive, great burdock and yacon provide insights into Asteraceae palaeo-polyploidization history and plant inulin production.</title>
        <authorList>
            <person name="Fan W."/>
            <person name="Wang S."/>
            <person name="Wang H."/>
            <person name="Wang A."/>
            <person name="Jiang F."/>
            <person name="Liu H."/>
            <person name="Zhao H."/>
            <person name="Xu D."/>
            <person name="Zhang Y."/>
        </authorList>
    </citation>
    <scope>NUCLEOTIDE SEQUENCE [LARGE SCALE GENOMIC DNA]</scope>
    <source>
        <strain evidence="2">cv. Niubang</strain>
    </source>
</reference>
<organism evidence="1 2">
    <name type="scientific">Arctium lappa</name>
    <name type="common">Greater burdock</name>
    <name type="synonym">Lappa major</name>
    <dbReference type="NCBI Taxonomy" id="4217"/>
    <lineage>
        <taxon>Eukaryota</taxon>
        <taxon>Viridiplantae</taxon>
        <taxon>Streptophyta</taxon>
        <taxon>Embryophyta</taxon>
        <taxon>Tracheophyta</taxon>
        <taxon>Spermatophyta</taxon>
        <taxon>Magnoliopsida</taxon>
        <taxon>eudicotyledons</taxon>
        <taxon>Gunneridae</taxon>
        <taxon>Pentapetalae</taxon>
        <taxon>asterids</taxon>
        <taxon>campanulids</taxon>
        <taxon>Asterales</taxon>
        <taxon>Asteraceae</taxon>
        <taxon>Carduoideae</taxon>
        <taxon>Cardueae</taxon>
        <taxon>Arctiinae</taxon>
        <taxon>Arctium</taxon>
    </lineage>
</organism>
<accession>A0ACB9C1B4</accession>
<name>A0ACB9C1B4_ARCLA</name>
<dbReference type="EMBL" id="CM042051">
    <property type="protein sequence ID" value="KAI3728020.1"/>
    <property type="molecule type" value="Genomic_DNA"/>
</dbReference>
<gene>
    <name evidence="1" type="ORF">L6452_16646</name>
</gene>